<organism evidence="4 5">
    <name type="scientific">Botryosphaeria dothidea</name>
    <dbReference type="NCBI Taxonomy" id="55169"/>
    <lineage>
        <taxon>Eukaryota</taxon>
        <taxon>Fungi</taxon>
        <taxon>Dikarya</taxon>
        <taxon>Ascomycota</taxon>
        <taxon>Pezizomycotina</taxon>
        <taxon>Dothideomycetes</taxon>
        <taxon>Dothideomycetes incertae sedis</taxon>
        <taxon>Botryosphaeriales</taxon>
        <taxon>Botryosphaeriaceae</taxon>
        <taxon>Botryosphaeria</taxon>
    </lineage>
</organism>
<evidence type="ECO:0000313" key="5">
    <source>
        <dbReference type="Proteomes" id="UP000572817"/>
    </source>
</evidence>
<reference evidence="4" key="1">
    <citation type="submission" date="2020-04" db="EMBL/GenBank/DDBJ databases">
        <title>Genome Assembly and Annotation of Botryosphaeria dothidea sdau 11-99, a Latent Pathogen of Apple Fruit Ring Rot in China.</title>
        <authorList>
            <person name="Yu C."/>
            <person name="Diao Y."/>
            <person name="Lu Q."/>
            <person name="Zhao J."/>
            <person name="Cui S."/>
            <person name="Peng C."/>
            <person name="He B."/>
            <person name="Liu H."/>
        </authorList>
    </citation>
    <scope>NUCLEOTIDE SEQUENCE [LARGE SCALE GENOMIC DNA]</scope>
    <source>
        <strain evidence="4">Sdau11-99</strain>
    </source>
</reference>
<feature type="chain" id="PRO_5034049152" evidence="3">
    <location>
        <begin position="25"/>
        <end position="1060"/>
    </location>
</feature>
<evidence type="ECO:0000313" key="4">
    <source>
        <dbReference type="EMBL" id="KAF4303391.1"/>
    </source>
</evidence>
<dbReference type="OrthoDB" id="3945013at2759"/>
<feature type="region of interest" description="Disordered" evidence="2">
    <location>
        <begin position="76"/>
        <end position="95"/>
    </location>
</feature>
<dbReference type="AlphaFoldDB" id="A0A8H4ILN1"/>
<accession>A0A8H4ILN1</accession>
<name>A0A8H4ILN1_9PEZI</name>
<feature type="coiled-coil region" evidence="1">
    <location>
        <begin position="547"/>
        <end position="574"/>
    </location>
</feature>
<keyword evidence="5" id="KW-1185">Reference proteome</keyword>
<sequence length="1060" mass="117434">MLNGLAHLLSLCSFSILFPTRNNTSKILSPWDTLVASLATPENAGSGINVTDIERPRVACVTGALVEAWGKTGSKPFKSTSTTSETGSSDNEAEPVSPIVNCHARTLSVGSFDSTTTTLCDFALDIPEWMVSIQLDTSDAPSSYHILWTEADGIFYRNGHACGITMAAHKQEVRATKEANKELLEELSGVTKRVKLESRTTIACLKEMSASTLVAIQQENGAKLSGLHREHESAISTLKQQHKHIIASLRKEQKFTMDVLLKKHRAEVKSIEKTKNARIASLQDQHHAAVTSLEQRHKSAISELKNDRQSITSSLEREFTSTLSKHQRDLERLLDDKDSTIASARADVDSLRETNARQNHDISSLTTRVQKQTSVNTSLKSELKHHQDALCKTLLELGNANLTISSLKRDIADLKSSKDCAVQKLTTDREGQFKASIESLREEVKTLREANDTNIQQASASSSLALAEKEVQVGNLRDELAKKGTEHATAQEALRNELINLTLANNDLIVQISALQETNDHNSRAFMEAKADADHNKAAWEEINTLFQKEQETVKNLREEVTDLNQHVDELTVYAEKCQRTMQDAQVELRGLALADMEVKRVRWSNEKQAGHVRRLLAEKVPLDNHNIRLFNENLRLKQRCEDVEQGAAETRAYAEDVSTKTLALLQDTQASGLLSVALLAERTRDEVVDGLAAFLADFLESCNSNVVAGRALVAENNRLAAAAHAARDTVNALRDEVVGLKDRLNDGEQALMDARIAEEVALAALAQRSAELDEVLPIADQVPDLETRVLDLEDALNDARTRGAPQLWKGVLDDLKAQLAARRSEVEGLRRHVASFREAEKEHEDSEKRIQSAEDGQEKMELVAAAVAKRNHALADELIRVREHAGLPPRNYVAGGAEGDMTKVHMRAVLEKMAVAHGYEICEEDFEFVDGLDEVLRVPVDEKDIPPLDREFTAAERVIGGVLDRIMEVGRSAIDGEEGDSDIQHRGINPIPMDEGSDDSSDTETVWEPLDLTTNPEEQKAADERFDASMEKWRNLAEQTRAAVLREEQDIAILEDEAF</sequence>
<keyword evidence="3" id="KW-0732">Signal</keyword>
<evidence type="ECO:0000256" key="3">
    <source>
        <dbReference type="SAM" id="SignalP"/>
    </source>
</evidence>
<evidence type="ECO:0000256" key="1">
    <source>
        <dbReference type="SAM" id="Coils"/>
    </source>
</evidence>
<evidence type="ECO:0000256" key="2">
    <source>
        <dbReference type="SAM" id="MobiDB-lite"/>
    </source>
</evidence>
<feature type="region of interest" description="Disordered" evidence="2">
    <location>
        <begin position="977"/>
        <end position="1025"/>
    </location>
</feature>
<feature type="signal peptide" evidence="3">
    <location>
        <begin position="1"/>
        <end position="24"/>
    </location>
</feature>
<dbReference type="EMBL" id="WWBZ02000062">
    <property type="protein sequence ID" value="KAF4303391.1"/>
    <property type="molecule type" value="Genomic_DNA"/>
</dbReference>
<gene>
    <name evidence="4" type="ORF">GTA08_BOTSDO08982</name>
</gene>
<feature type="coiled-coil region" evidence="1">
    <location>
        <begin position="166"/>
        <end position="193"/>
    </location>
</feature>
<feature type="compositionally biased region" description="Low complexity" evidence="2">
    <location>
        <begin position="79"/>
        <end position="89"/>
    </location>
</feature>
<dbReference type="Proteomes" id="UP000572817">
    <property type="component" value="Unassembled WGS sequence"/>
</dbReference>
<feature type="region of interest" description="Disordered" evidence="2">
    <location>
        <begin position="838"/>
        <end position="857"/>
    </location>
</feature>
<keyword evidence="1" id="KW-0175">Coiled coil</keyword>
<protein>
    <submittedName>
        <fullName evidence="4">Uncharacterized protein</fullName>
    </submittedName>
</protein>
<proteinExistence type="predicted"/>
<feature type="coiled-coil region" evidence="1">
    <location>
        <begin position="717"/>
        <end position="751"/>
    </location>
</feature>
<comment type="caution">
    <text evidence="4">The sequence shown here is derived from an EMBL/GenBank/DDBJ whole genome shotgun (WGS) entry which is preliminary data.</text>
</comment>